<dbReference type="InterPro" id="IPR017871">
    <property type="entry name" value="ABC_transporter-like_CS"/>
</dbReference>
<dbReference type="PROSITE" id="PS00211">
    <property type="entry name" value="ABC_TRANSPORTER_1"/>
    <property type="match status" value="1"/>
</dbReference>
<organism evidence="6 7">
    <name type="scientific">Pontibacillus chungwhensis</name>
    <dbReference type="NCBI Taxonomy" id="265426"/>
    <lineage>
        <taxon>Bacteria</taxon>
        <taxon>Bacillati</taxon>
        <taxon>Bacillota</taxon>
        <taxon>Bacilli</taxon>
        <taxon>Bacillales</taxon>
        <taxon>Bacillaceae</taxon>
        <taxon>Pontibacillus</taxon>
    </lineage>
</organism>
<accession>A0ABY8UTQ5</accession>
<evidence type="ECO:0000256" key="1">
    <source>
        <dbReference type="ARBA" id="ARBA00005417"/>
    </source>
</evidence>
<dbReference type="SMART" id="SM00382">
    <property type="entry name" value="AAA"/>
    <property type="match status" value="1"/>
</dbReference>
<dbReference type="GO" id="GO:0005524">
    <property type="term" value="F:ATP binding"/>
    <property type="evidence" value="ECO:0007669"/>
    <property type="project" value="UniProtKB-KW"/>
</dbReference>
<keyword evidence="4 6" id="KW-0067">ATP-binding</keyword>
<dbReference type="InterPro" id="IPR027417">
    <property type="entry name" value="P-loop_NTPase"/>
</dbReference>
<comment type="similarity">
    <text evidence="1">Belongs to the ABC transporter superfamily.</text>
</comment>
<evidence type="ECO:0000256" key="2">
    <source>
        <dbReference type="ARBA" id="ARBA00022448"/>
    </source>
</evidence>
<keyword evidence="2" id="KW-0813">Transport</keyword>
<dbReference type="SUPFAM" id="SSF52540">
    <property type="entry name" value="P-loop containing nucleoside triphosphate hydrolases"/>
    <property type="match status" value="1"/>
</dbReference>
<dbReference type="PANTHER" id="PTHR43335">
    <property type="entry name" value="ABC TRANSPORTER, ATP-BINDING PROTEIN"/>
    <property type="match status" value="1"/>
</dbReference>
<dbReference type="InterPro" id="IPR003593">
    <property type="entry name" value="AAA+_ATPase"/>
</dbReference>
<evidence type="ECO:0000256" key="4">
    <source>
        <dbReference type="ARBA" id="ARBA00022840"/>
    </source>
</evidence>
<keyword evidence="7" id="KW-1185">Reference proteome</keyword>
<dbReference type="Proteomes" id="UP001236652">
    <property type="component" value="Chromosome"/>
</dbReference>
<gene>
    <name evidence="6" type="ORF">QNI29_13170</name>
</gene>
<dbReference type="PANTHER" id="PTHR43335:SF4">
    <property type="entry name" value="ABC TRANSPORTER, ATP-BINDING PROTEIN"/>
    <property type="match status" value="1"/>
</dbReference>
<evidence type="ECO:0000313" key="6">
    <source>
        <dbReference type="EMBL" id="WIF96698.1"/>
    </source>
</evidence>
<evidence type="ECO:0000256" key="3">
    <source>
        <dbReference type="ARBA" id="ARBA00022741"/>
    </source>
</evidence>
<dbReference type="InterPro" id="IPR003439">
    <property type="entry name" value="ABC_transporter-like_ATP-bd"/>
</dbReference>
<dbReference type="Gene3D" id="3.40.50.300">
    <property type="entry name" value="P-loop containing nucleotide triphosphate hydrolases"/>
    <property type="match status" value="1"/>
</dbReference>
<dbReference type="RefSeq" id="WP_231416964.1">
    <property type="nucleotide sequence ID" value="NZ_CP126446.1"/>
</dbReference>
<protein>
    <submittedName>
        <fullName evidence="6">ATP-binding cassette domain-containing protein</fullName>
    </submittedName>
</protein>
<name>A0ABY8UTQ5_9BACI</name>
<reference evidence="6 7" key="1">
    <citation type="submission" date="2023-05" db="EMBL/GenBank/DDBJ databases">
        <title>Comparative genomics reveals the evidence of polycyclic aromatic hydrocarbons degradation in moderately halophilic genus Pontibacillus.</title>
        <authorList>
            <person name="Yang H."/>
            <person name="Qian Z."/>
        </authorList>
    </citation>
    <scope>NUCLEOTIDE SEQUENCE [LARGE SCALE GENOMIC DNA]</scope>
    <source>
        <strain evidence="7">HN14</strain>
    </source>
</reference>
<dbReference type="PROSITE" id="PS50893">
    <property type="entry name" value="ABC_TRANSPORTER_2"/>
    <property type="match status" value="1"/>
</dbReference>
<keyword evidence="3" id="KW-0547">Nucleotide-binding</keyword>
<dbReference type="Pfam" id="PF00005">
    <property type="entry name" value="ABC_tran"/>
    <property type="match status" value="1"/>
</dbReference>
<sequence length="243" mass="27421">MKNENVIKTVNITKRVKRKVLLEDISLNVEAGSICGFLGPNGAGKTTLMRVMMGLVKPSQGSVFLNGVDVNGNRPEALKHVGAMIESPLFYDYLTGRIMLLNLSRLHGYTKEEREEKVEEVLQIVGLEKRGEDKIHTYSLGMKQRLGIAQALLGDPSLILLDEPANGLDPIGMRELRELIISLNQEKGITFFISSHLLDELQHICNHYILIREGRILYQGQVDDLMKDKEMRLEDLFVEMMTS</sequence>
<proteinExistence type="inferred from homology"/>
<dbReference type="EMBL" id="CP126446">
    <property type="protein sequence ID" value="WIF96698.1"/>
    <property type="molecule type" value="Genomic_DNA"/>
</dbReference>
<evidence type="ECO:0000259" key="5">
    <source>
        <dbReference type="PROSITE" id="PS50893"/>
    </source>
</evidence>
<feature type="domain" description="ABC transporter" evidence="5">
    <location>
        <begin position="7"/>
        <end position="238"/>
    </location>
</feature>
<evidence type="ECO:0000313" key="7">
    <source>
        <dbReference type="Proteomes" id="UP001236652"/>
    </source>
</evidence>